<evidence type="ECO:0000256" key="1">
    <source>
        <dbReference type="ARBA" id="ARBA00009174"/>
    </source>
</evidence>
<comment type="caution">
    <text evidence="4">The sequence shown here is derived from an EMBL/GenBank/DDBJ whole genome shotgun (WGS) entry which is preliminary data.</text>
</comment>
<comment type="similarity">
    <text evidence="1">Belongs to the thioester dehydratase family. FabZ subfamily.</text>
</comment>
<evidence type="ECO:0000259" key="3">
    <source>
        <dbReference type="Pfam" id="PF22818"/>
    </source>
</evidence>
<reference evidence="4 5" key="1">
    <citation type="submission" date="2021-03" db="EMBL/GenBank/DDBJ databases">
        <title>Genomic Encyclopedia of Type Strains, Phase IV (KMG-IV): sequencing the most valuable type-strain genomes for metagenomic binning, comparative biology and taxonomic classification.</title>
        <authorList>
            <person name="Goeker M."/>
        </authorList>
    </citation>
    <scope>NUCLEOTIDE SEQUENCE [LARGE SCALE GENOMIC DNA]</scope>
    <source>
        <strain evidence="4 5">DSM 101872</strain>
    </source>
</reference>
<keyword evidence="5" id="KW-1185">Reference proteome</keyword>
<dbReference type="RefSeq" id="WP_209686365.1">
    <property type="nucleotide sequence ID" value="NZ_JAGGLU010000003.1"/>
</dbReference>
<dbReference type="Pfam" id="PF22818">
    <property type="entry name" value="ApeI-like"/>
    <property type="match status" value="1"/>
</dbReference>
<name>A0ABS4MD52_9LACO</name>
<evidence type="ECO:0000313" key="5">
    <source>
        <dbReference type="Proteomes" id="UP001519292"/>
    </source>
</evidence>
<dbReference type="InterPro" id="IPR013114">
    <property type="entry name" value="FabA_FabZ"/>
</dbReference>
<organism evidence="4 5">
    <name type="scientific">Lactobacillus colini</name>
    <dbReference type="NCBI Taxonomy" id="1819254"/>
    <lineage>
        <taxon>Bacteria</taxon>
        <taxon>Bacillati</taxon>
        <taxon>Bacillota</taxon>
        <taxon>Bacilli</taxon>
        <taxon>Lactobacillales</taxon>
        <taxon>Lactobacillaceae</taxon>
        <taxon>Lactobacillus</taxon>
    </lineage>
</organism>
<feature type="domain" description="ApeI dehydratase-like" evidence="3">
    <location>
        <begin position="26"/>
        <end position="102"/>
    </location>
</feature>
<gene>
    <name evidence="4" type="ORF">J2Z60_000793</name>
</gene>
<evidence type="ECO:0000256" key="2">
    <source>
        <dbReference type="ARBA" id="ARBA00023239"/>
    </source>
</evidence>
<proteinExistence type="inferred from homology"/>
<dbReference type="Proteomes" id="UP001519292">
    <property type="component" value="Unassembled WGS sequence"/>
</dbReference>
<evidence type="ECO:0000313" key="4">
    <source>
        <dbReference type="EMBL" id="MBP2057622.1"/>
    </source>
</evidence>
<dbReference type="PANTHER" id="PTHR30272">
    <property type="entry name" value="3-HYDROXYACYL-[ACYL-CARRIER-PROTEIN] DEHYDRATASE"/>
    <property type="match status" value="1"/>
</dbReference>
<sequence length="127" mass="13620">MTFDASQIQQLTGKSSPLALLDRASKDGNEVVATTAISANETFFKGHFPNLPVMPGVLIVEAMCQAACVLFDKPDLQPSQLKRVRFKKMVQPGDQLTIKLIATGELSCSAKAYVGDEVACSAVISFI</sequence>
<dbReference type="EMBL" id="JAGGLU010000003">
    <property type="protein sequence ID" value="MBP2057622.1"/>
    <property type="molecule type" value="Genomic_DNA"/>
</dbReference>
<dbReference type="CDD" id="cd01288">
    <property type="entry name" value="FabZ"/>
    <property type="match status" value="1"/>
</dbReference>
<dbReference type="PANTHER" id="PTHR30272:SF1">
    <property type="entry name" value="3-HYDROXYACYL-[ACYL-CARRIER-PROTEIN] DEHYDRATASE"/>
    <property type="match status" value="1"/>
</dbReference>
<dbReference type="InterPro" id="IPR029069">
    <property type="entry name" value="HotDog_dom_sf"/>
</dbReference>
<dbReference type="GO" id="GO:0019171">
    <property type="term" value="F:(3R)-hydroxyacyl-[acyl-carrier-protein] dehydratase activity"/>
    <property type="evidence" value="ECO:0007669"/>
    <property type="project" value="UniProtKB-EC"/>
</dbReference>
<dbReference type="InterPro" id="IPR054545">
    <property type="entry name" value="ApeI-like"/>
</dbReference>
<dbReference type="Gene3D" id="3.10.129.10">
    <property type="entry name" value="Hotdog Thioesterase"/>
    <property type="match status" value="1"/>
</dbReference>
<accession>A0ABS4MD52</accession>
<keyword evidence="2 4" id="KW-0456">Lyase</keyword>
<dbReference type="SUPFAM" id="SSF54637">
    <property type="entry name" value="Thioesterase/thiol ester dehydrase-isomerase"/>
    <property type="match status" value="1"/>
</dbReference>
<protein>
    <submittedName>
        <fullName evidence="4">3-hydroxyacyl-[acyl-carrier-protein] dehydratase</fullName>
        <ecNumber evidence="4">4.2.1.59</ecNumber>
    </submittedName>
</protein>
<dbReference type="EC" id="4.2.1.59" evidence="4"/>